<accession>A0A3B0UXM6</accession>
<feature type="non-terminal residue" evidence="2">
    <location>
        <position position="193"/>
    </location>
</feature>
<dbReference type="InterPro" id="IPR027417">
    <property type="entry name" value="P-loop_NTPase"/>
</dbReference>
<dbReference type="Gene3D" id="3.40.50.300">
    <property type="entry name" value="P-loop containing nucleotide triphosphate hydrolases"/>
    <property type="match status" value="1"/>
</dbReference>
<dbReference type="PANTHER" id="PTHR33295:SF20">
    <property type="entry name" value="ATPASE"/>
    <property type="match status" value="1"/>
</dbReference>
<sequence length="193" mass="22663">MTEKKYIARNLYINKIEPFMGSGLIKVLTGQRRVGKSYVLLQLMDEIGKRNRNAKIIYINKEDYRFETIRTYTDLMKYLKPQIGKGGKYYLFIDEIQEIENFEIALRSLQAIDGWDIYCTGSNATLLSGELATYLSGRYVQIRIYPLNYAEFLQFHSLTDSAASFLKFIRHGGMPHLINLRQEDRIVYEYLRN</sequence>
<dbReference type="SUPFAM" id="SSF52540">
    <property type="entry name" value="P-loop containing nucleoside triphosphate hydrolases"/>
    <property type="match status" value="1"/>
</dbReference>
<reference evidence="2" key="1">
    <citation type="submission" date="2018-06" db="EMBL/GenBank/DDBJ databases">
        <authorList>
            <person name="Zhirakovskaya E."/>
        </authorList>
    </citation>
    <scope>NUCLEOTIDE SEQUENCE</scope>
</reference>
<gene>
    <name evidence="2" type="ORF">MNBD_BACTEROID07-1762</name>
</gene>
<proteinExistence type="predicted"/>
<dbReference type="Pfam" id="PF13173">
    <property type="entry name" value="AAA_14"/>
    <property type="match status" value="1"/>
</dbReference>
<evidence type="ECO:0000259" key="1">
    <source>
        <dbReference type="Pfam" id="PF13173"/>
    </source>
</evidence>
<dbReference type="InterPro" id="IPR041682">
    <property type="entry name" value="AAA_14"/>
</dbReference>
<protein>
    <submittedName>
        <fullName evidence="2">ATPase</fullName>
    </submittedName>
</protein>
<organism evidence="2">
    <name type="scientific">hydrothermal vent metagenome</name>
    <dbReference type="NCBI Taxonomy" id="652676"/>
    <lineage>
        <taxon>unclassified sequences</taxon>
        <taxon>metagenomes</taxon>
        <taxon>ecological metagenomes</taxon>
    </lineage>
</organism>
<feature type="domain" description="AAA" evidence="1">
    <location>
        <begin position="25"/>
        <end position="153"/>
    </location>
</feature>
<evidence type="ECO:0000313" key="2">
    <source>
        <dbReference type="EMBL" id="VAW29349.1"/>
    </source>
</evidence>
<dbReference type="EMBL" id="UOET01000353">
    <property type="protein sequence ID" value="VAW29349.1"/>
    <property type="molecule type" value="Genomic_DNA"/>
</dbReference>
<dbReference type="PANTHER" id="PTHR33295">
    <property type="entry name" value="ATPASE"/>
    <property type="match status" value="1"/>
</dbReference>
<dbReference type="AlphaFoldDB" id="A0A3B0UXM6"/>
<name>A0A3B0UXM6_9ZZZZ</name>